<name>A0A2R6NPC2_9APHY</name>
<keyword evidence="2" id="KW-1185">Reference proteome</keyword>
<organism evidence="1 2">
    <name type="scientific">Hermanssonia centrifuga</name>
    <dbReference type="NCBI Taxonomy" id="98765"/>
    <lineage>
        <taxon>Eukaryota</taxon>
        <taxon>Fungi</taxon>
        <taxon>Dikarya</taxon>
        <taxon>Basidiomycota</taxon>
        <taxon>Agaricomycotina</taxon>
        <taxon>Agaricomycetes</taxon>
        <taxon>Polyporales</taxon>
        <taxon>Meruliaceae</taxon>
        <taxon>Hermanssonia</taxon>
    </lineage>
</organism>
<evidence type="ECO:0000313" key="2">
    <source>
        <dbReference type="Proteomes" id="UP000186601"/>
    </source>
</evidence>
<dbReference type="AlphaFoldDB" id="A0A2R6NPC2"/>
<reference evidence="1 2" key="1">
    <citation type="submission" date="2018-02" db="EMBL/GenBank/DDBJ databases">
        <title>Genome sequence of the basidiomycete white-rot fungus Phlebia centrifuga.</title>
        <authorList>
            <person name="Granchi Z."/>
            <person name="Peng M."/>
            <person name="de Vries R.P."/>
            <person name="Hilden K."/>
            <person name="Makela M.R."/>
            <person name="Grigoriev I."/>
            <person name="Riley R."/>
        </authorList>
    </citation>
    <scope>NUCLEOTIDE SEQUENCE [LARGE SCALE GENOMIC DNA]</scope>
    <source>
        <strain evidence="1 2">FBCC195</strain>
    </source>
</reference>
<dbReference type="EMBL" id="MLYV02001004">
    <property type="protein sequence ID" value="PSR74293.1"/>
    <property type="molecule type" value="Genomic_DNA"/>
</dbReference>
<protein>
    <submittedName>
        <fullName evidence="1">Uncharacterized protein</fullName>
    </submittedName>
</protein>
<proteinExistence type="predicted"/>
<evidence type="ECO:0000313" key="1">
    <source>
        <dbReference type="EMBL" id="PSR74293.1"/>
    </source>
</evidence>
<sequence>MADANTTISFDNSVWSAMADTEVHAEDGRTYTKIWDSGATAHISPYQWMFDSFEEHTETIHIADNSTIQNVFTAPSSILYERYWPKAAYHPFCGAKLTITPSTSTTTPHKAFSNSEHPLKPIMVYDQTAPSYNPGELVYLSKWTQLASLPLVQKKNAMLVMQLSKMTNSSRLTSNPLSYMAVWNLEKMCTLCHSKE</sequence>
<gene>
    <name evidence="1" type="ORF">PHLCEN_2v9955</name>
</gene>
<dbReference type="Proteomes" id="UP000186601">
    <property type="component" value="Unassembled WGS sequence"/>
</dbReference>
<comment type="caution">
    <text evidence="1">The sequence shown here is derived from an EMBL/GenBank/DDBJ whole genome shotgun (WGS) entry which is preliminary data.</text>
</comment>
<accession>A0A2R6NPC2</accession>